<evidence type="ECO:0000259" key="3">
    <source>
        <dbReference type="Pfam" id="PF11350"/>
    </source>
</evidence>
<accession>A0A1C4H621</accession>
<feature type="domain" description="DUF3152" evidence="3">
    <location>
        <begin position="145"/>
        <end position="299"/>
    </location>
</feature>
<reference evidence="5" key="1">
    <citation type="submission" date="2016-08" db="EMBL/GenBank/DDBJ databases">
        <authorList>
            <person name="Varghese N."/>
            <person name="Submissions Spin"/>
        </authorList>
    </citation>
    <scope>NUCLEOTIDE SEQUENCE [LARGE SCALE GENOMIC DNA]</scope>
    <source>
        <strain evidence="5">R-52791</strain>
    </source>
</reference>
<feature type="transmembrane region" description="Helical" evidence="2">
    <location>
        <begin position="52"/>
        <end position="76"/>
    </location>
</feature>
<feature type="region of interest" description="Disordered" evidence="1">
    <location>
        <begin position="85"/>
        <end position="115"/>
    </location>
</feature>
<name>A0A1C4H621_9BIFI</name>
<keyword evidence="2" id="KW-1133">Transmembrane helix</keyword>
<keyword evidence="5" id="KW-1185">Reference proteome</keyword>
<evidence type="ECO:0000256" key="2">
    <source>
        <dbReference type="SAM" id="Phobius"/>
    </source>
</evidence>
<evidence type="ECO:0000313" key="5">
    <source>
        <dbReference type="Proteomes" id="UP000242610"/>
    </source>
</evidence>
<dbReference type="Proteomes" id="UP000242610">
    <property type="component" value="Unassembled WGS sequence"/>
</dbReference>
<dbReference type="InterPro" id="IPR022603">
    <property type="entry name" value="DUF3152"/>
</dbReference>
<keyword evidence="2" id="KW-0472">Membrane</keyword>
<proteinExistence type="predicted"/>
<dbReference type="Pfam" id="PF11350">
    <property type="entry name" value="DUF3152"/>
    <property type="match status" value="1"/>
</dbReference>
<feature type="compositionally biased region" description="Basic and acidic residues" evidence="1">
    <location>
        <begin position="89"/>
        <end position="115"/>
    </location>
</feature>
<dbReference type="EMBL" id="FMBL01000002">
    <property type="protein sequence ID" value="SCC80100.1"/>
    <property type="molecule type" value="Genomic_DNA"/>
</dbReference>
<organism evidence="4 5">
    <name type="scientific">Bifidobacterium commune</name>
    <dbReference type="NCBI Taxonomy" id="1505727"/>
    <lineage>
        <taxon>Bacteria</taxon>
        <taxon>Bacillati</taxon>
        <taxon>Actinomycetota</taxon>
        <taxon>Actinomycetes</taxon>
        <taxon>Bifidobacteriales</taxon>
        <taxon>Bifidobacteriaceae</taxon>
        <taxon>Bifidobacterium</taxon>
    </lineage>
</organism>
<sequence length="316" mass="34941">MRDNDSSDRDPRNVRHDRGGFFLRPLGRTHFACIRDCFHAIRRKASPKVAKSVYRTHCMGTLSVSLVVIVAVIVVATATNARIAAEEDNPPRPSHDDPAVKRPAEQRKDESVQQRNKEMVLGKATVQSALIDRSRREILAGAQATAAASGKSVRQYSYCVSAKGEVGGAGVQQQFENVVFRTLNDARGWPRAGATFTYSADSGQCDFVVYLAQPSLMTSFSDNCSDKYSCRVGNDVIINEARWNGATERMLQAGMSLDRYRSMVINHEVGHRLGHLDNEHVCPGPQALAPLMQEQSIDLHGCAPNEWPTDSELWID</sequence>
<dbReference type="SUPFAM" id="SSF55486">
    <property type="entry name" value="Metalloproteases ('zincins'), catalytic domain"/>
    <property type="match status" value="1"/>
</dbReference>
<evidence type="ECO:0000256" key="1">
    <source>
        <dbReference type="SAM" id="MobiDB-lite"/>
    </source>
</evidence>
<gene>
    <name evidence="4" type="ORF">GA0061077_1015</name>
</gene>
<dbReference type="STRING" id="1505727.GA0061077_1015"/>
<keyword evidence="2" id="KW-0812">Transmembrane</keyword>
<protein>
    <recommendedName>
        <fullName evidence="3">DUF3152 domain-containing protein</fullName>
    </recommendedName>
</protein>
<evidence type="ECO:0000313" key="4">
    <source>
        <dbReference type="EMBL" id="SCC80100.1"/>
    </source>
</evidence>
<dbReference type="AlphaFoldDB" id="A0A1C4H621"/>